<dbReference type="GO" id="GO:0004564">
    <property type="term" value="F:beta-fructofuranosidase activity"/>
    <property type="evidence" value="ECO:0007669"/>
    <property type="project" value="UniProtKB-EC"/>
</dbReference>
<keyword evidence="7" id="KW-1185">Reference proteome</keyword>
<dbReference type="Pfam" id="PF00251">
    <property type="entry name" value="Glyco_hydro_32N"/>
    <property type="match status" value="1"/>
</dbReference>
<keyword evidence="3 6" id="KW-0378">Hydrolase</keyword>
<comment type="similarity">
    <text evidence="1">Belongs to the glycosyl hydrolase 32 family.</text>
</comment>
<dbReference type="EMBL" id="QORO01000007">
    <property type="protein sequence ID" value="RCK56812.1"/>
    <property type="molecule type" value="Genomic_DNA"/>
</dbReference>
<evidence type="ECO:0000256" key="4">
    <source>
        <dbReference type="ARBA" id="ARBA00023295"/>
    </source>
</evidence>
<dbReference type="InterPro" id="IPR051214">
    <property type="entry name" value="GH32_Enzymes"/>
</dbReference>
<proteinExistence type="inferred from homology"/>
<evidence type="ECO:0000256" key="3">
    <source>
        <dbReference type="ARBA" id="ARBA00022801"/>
    </source>
</evidence>
<dbReference type="OrthoDB" id="9776657at2"/>
<dbReference type="GO" id="GO:0005975">
    <property type="term" value="P:carbohydrate metabolic process"/>
    <property type="evidence" value="ECO:0007669"/>
    <property type="project" value="InterPro"/>
</dbReference>
<gene>
    <name evidence="6" type="ORF">DTO57_14095</name>
</gene>
<evidence type="ECO:0000313" key="7">
    <source>
        <dbReference type="Proteomes" id="UP000253508"/>
    </source>
</evidence>
<evidence type="ECO:0000259" key="5">
    <source>
        <dbReference type="Pfam" id="PF00251"/>
    </source>
</evidence>
<evidence type="ECO:0000313" key="6">
    <source>
        <dbReference type="EMBL" id="RCK56812.1"/>
    </source>
</evidence>
<dbReference type="Proteomes" id="UP000253508">
    <property type="component" value="Unassembled WGS sequence"/>
</dbReference>
<sequence length="424" mass="44859">MTSSTKGSAAIMITDRSFPALHPRPAQGWVNDPNGIQQVDGRWHLFFQYNPDSARHANITWGHVSSTDLVRWDEHPIALRPQAGGPDAAGCFSGVGAVVDGAPTVIYSGIVGHDGFSTVVVERGSADALGWEQTGHVAAGLPSDPRVTMVRDPFLFEVGGLRWALQGASLSGEEPALLLYGADDIDAWEEHGVFLTESDVEGLPSCDGWECPQLVRVGDDWILMVSIWDNGGGFGSRPRVGYVVGSLEIGEAGLPVFSGRAAGSVDLGSSFYAPQAVQAEDPERVLVWGWAQETRPQEESDAAGWSGLLTFPRELRVHGDEIELAPARELEALRAGSADPASLPDQAEVVLAGSGAAALRLGGDVVWEGEIDGEARILIDGSIVEVHLTGGATYTERAYPVGDAAYSVSPVDGVRVEAYVLALA</sequence>
<dbReference type="InterPro" id="IPR013148">
    <property type="entry name" value="Glyco_hydro_32_N"/>
</dbReference>
<reference evidence="6 7" key="1">
    <citation type="submission" date="2018-07" db="EMBL/GenBank/DDBJ databases">
        <title>Microbacterium endoborsara sp. nov., a novel actinobacterium isolated from Borszczowia aralocaspica.</title>
        <authorList>
            <person name="An D."/>
        </authorList>
    </citation>
    <scope>NUCLEOTIDE SEQUENCE [LARGE SCALE GENOMIC DNA]</scope>
    <source>
        <strain evidence="6 7">C1.15228</strain>
    </source>
</reference>
<dbReference type="InterPro" id="IPR023296">
    <property type="entry name" value="Glyco_hydro_beta-prop_sf"/>
</dbReference>
<evidence type="ECO:0000256" key="1">
    <source>
        <dbReference type="ARBA" id="ARBA00009902"/>
    </source>
</evidence>
<feature type="domain" description="Glycosyl hydrolase family 32 N-terminal" evidence="5">
    <location>
        <begin position="22"/>
        <end position="320"/>
    </location>
</feature>
<comment type="caution">
    <text evidence="6">The sequence shown here is derived from an EMBL/GenBank/DDBJ whole genome shotgun (WGS) entry which is preliminary data.</text>
</comment>
<evidence type="ECO:0000256" key="2">
    <source>
        <dbReference type="ARBA" id="ARBA00012758"/>
    </source>
</evidence>
<dbReference type="Gene3D" id="2.115.10.20">
    <property type="entry name" value="Glycosyl hydrolase domain, family 43"/>
    <property type="match status" value="1"/>
</dbReference>
<dbReference type="CDD" id="cd08996">
    <property type="entry name" value="GH32_FFase"/>
    <property type="match status" value="1"/>
</dbReference>
<dbReference type="InterPro" id="IPR001362">
    <property type="entry name" value="Glyco_hydro_32"/>
</dbReference>
<dbReference type="SMART" id="SM00640">
    <property type="entry name" value="Glyco_32"/>
    <property type="match status" value="1"/>
</dbReference>
<organism evidence="6 7">
    <name type="scientific">Microbacterium sorbitolivorans</name>
    <dbReference type="NCBI Taxonomy" id="1867410"/>
    <lineage>
        <taxon>Bacteria</taxon>
        <taxon>Bacillati</taxon>
        <taxon>Actinomycetota</taxon>
        <taxon>Actinomycetes</taxon>
        <taxon>Micrococcales</taxon>
        <taxon>Microbacteriaceae</taxon>
        <taxon>Microbacterium</taxon>
    </lineage>
</organism>
<dbReference type="AlphaFoldDB" id="A0A367XVJ3"/>
<dbReference type="PANTHER" id="PTHR43101">
    <property type="entry name" value="BETA-FRUCTOSIDASE"/>
    <property type="match status" value="1"/>
</dbReference>
<accession>A0A367XVJ3</accession>
<dbReference type="InterPro" id="IPR018053">
    <property type="entry name" value="Glyco_hydro_32_AS"/>
</dbReference>
<dbReference type="PANTHER" id="PTHR43101:SF1">
    <property type="entry name" value="BETA-FRUCTOSIDASE"/>
    <property type="match status" value="1"/>
</dbReference>
<keyword evidence="4" id="KW-0326">Glycosidase</keyword>
<name>A0A367XVJ3_9MICO</name>
<dbReference type="EC" id="3.2.1.26" evidence="2"/>
<dbReference type="PROSITE" id="PS00609">
    <property type="entry name" value="GLYCOSYL_HYDROL_F32"/>
    <property type="match status" value="1"/>
</dbReference>
<dbReference type="SUPFAM" id="SSF75005">
    <property type="entry name" value="Arabinanase/levansucrase/invertase"/>
    <property type="match status" value="1"/>
</dbReference>
<protein>
    <recommendedName>
        <fullName evidence="2">beta-fructofuranosidase</fullName>
        <ecNumber evidence="2">3.2.1.26</ecNumber>
    </recommendedName>
</protein>